<feature type="domain" description="Quinolinate phosphoribosyl transferase N-terminal" evidence="16">
    <location>
        <begin position="24"/>
        <end position="109"/>
    </location>
</feature>
<evidence type="ECO:0000256" key="11">
    <source>
        <dbReference type="ARBA" id="ARBA00069173"/>
    </source>
</evidence>
<feature type="binding site" evidence="13">
    <location>
        <position position="198"/>
    </location>
    <ligand>
        <name>substrate</name>
    </ligand>
</feature>
<comment type="pathway">
    <text evidence="2">Cofactor biosynthesis; NAD(+) biosynthesis; nicotinate D-ribonucleotide from quinolinate: step 1/1.</text>
</comment>
<accession>A0AAT9FIL8</accession>
<evidence type="ECO:0000259" key="16">
    <source>
        <dbReference type="Pfam" id="PF02749"/>
    </source>
</evidence>
<organism evidence="17">
    <name type="scientific">Oceaniferula spumae</name>
    <dbReference type="NCBI Taxonomy" id="2979115"/>
    <lineage>
        <taxon>Bacteria</taxon>
        <taxon>Pseudomonadati</taxon>
        <taxon>Verrucomicrobiota</taxon>
        <taxon>Verrucomicrobiia</taxon>
        <taxon>Verrucomicrobiales</taxon>
        <taxon>Verrucomicrobiaceae</taxon>
        <taxon>Oceaniferula</taxon>
    </lineage>
</organism>
<comment type="function">
    <text evidence="1">Involved in the catabolism of quinolinic acid (QA).</text>
</comment>
<evidence type="ECO:0000313" key="17">
    <source>
        <dbReference type="EMBL" id="BDS05844.1"/>
    </source>
</evidence>
<feature type="binding site" evidence="13">
    <location>
        <begin position="265"/>
        <end position="267"/>
    </location>
    <ligand>
        <name>substrate</name>
    </ligand>
</feature>
<dbReference type="FunFam" id="3.20.20.70:FF:000030">
    <property type="entry name" value="Nicotinate-nucleotide pyrophosphorylase, carboxylating"/>
    <property type="match status" value="1"/>
</dbReference>
<evidence type="ECO:0000256" key="1">
    <source>
        <dbReference type="ARBA" id="ARBA00003237"/>
    </source>
</evidence>
<dbReference type="NCBIfam" id="TIGR00078">
    <property type="entry name" value="nadC"/>
    <property type="match status" value="1"/>
</dbReference>
<dbReference type="FunFam" id="3.90.1170.20:FF:000001">
    <property type="entry name" value="Nicotinate-nucleotide diphosphorylase (Carboxylating)"/>
    <property type="match status" value="1"/>
</dbReference>
<feature type="binding site" evidence="13">
    <location>
        <position position="166"/>
    </location>
    <ligand>
        <name>substrate</name>
    </ligand>
</feature>
<dbReference type="InterPro" id="IPR027277">
    <property type="entry name" value="NadC/ModD"/>
</dbReference>
<dbReference type="InterPro" id="IPR036068">
    <property type="entry name" value="Nicotinate_pribotase-like_C"/>
</dbReference>
<dbReference type="EC" id="2.4.2.19" evidence="5"/>
<dbReference type="Gene3D" id="3.20.20.70">
    <property type="entry name" value="Aldolase class I"/>
    <property type="match status" value="1"/>
</dbReference>
<sequence>MEKFSEETNKLIDLALQEDIRDGDVTSLYFVPADQTSSAYIYAKADGVLAGVDVALEVFRRVDGEIKIKAVKNDGDSLKYGDHVLEIEGGSRSILTAERTALNFLQRLSGIATNTSKYVALTEGTKAQILDTRKTTPGWRQLEKRAVVAGGGTNHRMGLYDRAMVKDNHIVAQNKIEAMQEAIHQLKKDRPNVEVELEADNLTQVEDFLRMEGVDYILLDNMDNDQMIRAVEMRGKSGPRLEASGGVNLTTVQGIAQTGVDFISVGALTHSAVALDLSLEFAG</sequence>
<keyword evidence="6" id="KW-0662">Pyridine nucleotide biosynthesis</keyword>
<feature type="binding site" evidence="13">
    <location>
        <position position="156"/>
    </location>
    <ligand>
        <name>substrate</name>
    </ligand>
</feature>
<gene>
    <name evidence="17" type="ORF">NT6N_08840</name>
</gene>
<dbReference type="AlphaFoldDB" id="A0AAT9FIL8"/>
<dbReference type="GO" id="GO:0005737">
    <property type="term" value="C:cytoplasm"/>
    <property type="evidence" value="ECO:0007669"/>
    <property type="project" value="TreeGrafter"/>
</dbReference>
<evidence type="ECO:0000256" key="12">
    <source>
        <dbReference type="PIRNR" id="PIRNR006250"/>
    </source>
</evidence>
<feature type="binding site" evidence="13">
    <location>
        <begin position="132"/>
        <end position="134"/>
    </location>
    <ligand>
        <name>substrate</name>
    </ligand>
</feature>
<protein>
    <recommendedName>
        <fullName evidence="11">Probable nicotinate-nucleotide pyrophosphorylase [carboxylating]</fullName>
        <ecNumber evidence="5">2.4.2.19</ecNumber>
    </recommendedName>
    <alternativeName>
        <fullName evidence="9">Quinolinate phosphoribosyltransferase [decarboxylating]</fullName>
    </alternativeName>
</protein>
<keyword evidence="8 12" id="KW-0808">Transferase</keyword>
<dbReference type="GO" id="GO:0009435">
    <property type="term" value="P:NAD+ biosynthetic process"/>
    <property type="evidence" value="ECO:0007669"/>
    <property type="project" value="InterPro"/>
</dbReference>
<dbReference type="CDD" id="cd01572">
    <property type="entry name" value="QPRTase"/>
    <property type="match status" value="1"/>
</dbReference>
<evidence type="ECO:0000256" key="6">
    <source>
        <dbReference type="ARBA" id="ARBA00022642"/>
    </source>
</evidence>
<evidence type="ECO:0000256" key="3">
    <source>
        <dbReference type="ARBA" id="ARBA00009400"/>
    </source>
</evidence>
<feature type="binding site" evidence="13">
    <location>
        <position position="99"/>
    </location>
    <ligand>
        <name>substrate</name>
    </ligand>
</feature>
<dbReference type="InterPro" id="IPR037128">
    <property type="entry name" value="Quinolinate_PRibosylTase_N_sf"/>
</dbReference>
<evidence type="ECO:0000256" key="2">
    <source>
        <dbReference type="ARBA" id="ARBA00004893"/>
    </source>
</evidence>
<evidence type="ECO:0000256" key="9">
    <source>
        <dbReference type="ARBA" id="ARBA00033102"/>
    </source>
</evidence>
<evidence type="ECO:0000256" key="14">
    <source>
        <dbReference type="SAM" id="Coils"/>
    </source>
</evidence>
<dbReference type="Gene3D" id="3.90.1170.20">
    <property type="entry name" value="Quinolinate phosphoribosyl transferase, N-terminal domain"/>
    <property type="match status" value="1"/>
</dbReference>
<dbReference type="KEGG" id="osu:NT6N_08840"/>
<evidence type="ECO:0000259" key="15">
    <source>
        <dbReference type="Pfam" id="PF01729"/>
    </source>
</evidence>
<dbReference type="GO" id="GO:0004514">
    <property type="term" value="F:nicotinate-nucleotide diphosphorylase (carboxylating) activity"/>
    <property type="evidence" value="ECO:0007669"/>
    <property type="project" value="UniProtKB-EC"/>
</dbReference>
<comment type="catalytic activity">
    <reaction evidence="10">
        <text>nicotinate beta-D-ribonucleotide + CO2 + diphosphate = quinolinate + 5-phospho-alpha-D-ribose 1-diphosphate + 2 H(+)</text>
        <dbReference type="Rhea" id="RHEA:12733"/>
        <dbReference type="ChEBI" id="CHEBI:15378"/>
        <dbReference type="ChEBI" id="CHEBI:16526"/>
        <dbReference type="ChEBI" id="CHEBI:29959"/>
        <dbReference type="ChEBI" id="CHEBI:33019"/>
        <dbReference type="ChEBI" id="CHEBI:57502"/>
        <dbReference type="ChEBI" id="CHEBI:58017"/>
        <dbReference type="EC" id="2.4.2.19"/>
    </reaction>
</comment>
<dbReference type="PIRSF" id="PIRSF006250">
    <property type="entry name" value="NadC_ModD"/>
    <property type="match status" value="1"/>
</dbReference>
<reference evidence="17" key="1">
    <citation type="submission" date="2024-07" db="EMBL/GenBank/DDBJ databases">
        <title>Complete genome sequence of Verrucomicrobiaceae bacterium NT6N.</title>
        <authorList>
            <person name="Huang C."/>
            <person name="Takami H."/>
            <person name="Hamasaki K."/>
        </authorList>
    </citation>
    <scope>NUCLEOTIDE SEQUENCE</scope>
    <source>
        <strain evidence="17">NT6N</strain>
    </source>
</reference>
<dbReference type="GO" id="GO:0034213">
    <property type="term" value="P:quinolinate catabolic process"/>
    <property type="evidence" value="ECO:0007669"/>
    <property type="project" value="TreeGrafter"/>
</dbReference>
<evidence type="ECO:0000256" key="5">
    <source>
        <dbReference type="ARBA" id="ARBA00011944"/>
    </source>
</evidence>
<feature type="binding site" evidence="13">
    <location>
        <position position="220"/>
    </location>
    <ligand>
        <name>substrate</name>
    </ligand>
</feature>
<dbReference type="SUPFAM" id="SSF51690">
    <property type="entry name" value="Nicotinate/Quinolinate PRTase C-terminal domain-like"/>
    <property type="match status" value="1"/>
</dbReference>
<evidence type="ECO:0000256" key="13">
    <source>
        <dbReference type="PIRSR" id="PIRSR006250-1"/>
    </source>
</evidence>
<dbReference type="InterPro" id="IPR022412">
    <property type="entry name" value="Quinolinate_PRibosylTrfase_N"/>
</dbReference>
<dbReference type="EMBL" id="AP026866">
    <property type="protein sequence ID" value="BDS05844.1"/>
    <property type="molecule type" value="Genomic_DNA"/>
</dbReference>
<evidence type="ECO:0000256" key="8">
    <source>
        <dbReference type="ARBA" id="ARBA00022679"/>
    </source>
</evidence>
<keyword evidence="7 12" id="KW-0328">Glycosyltransferase</keyword>
<name>A0AAT9FIL8_9BACT</name>
<dbReference type="InterPro" id="IPR002638">
    <property type="entry name" value="Quinolinate_PRibosylTrfase_C"/>
</dbReference>
<evidence type="ECO:0000256" key="10">
    <source>
        <dbReference type="ARBA" id="ARBA00047445"/>
    </source>
</evidence>
<evidence type="ECO:0000256" key="4">
    <source>
        <dbReference type="ARBA" id="ARBA00011218"/>
    </source>
</evidence>
<dbReference type="PANTHER" id="PTHR32179">
    <property type="entry name" value="NICOTINATE-NUCLEOTIDE PYROPHOSPHORYLASE [CARBOXYLATING]"/>
    <property type="match status" value="1"/>
</dbReference>
<evidence type="ECO:0000256" key="7">
    <source>
        <dbReference type="ARBA" id="ARBA00022676"/>
    </source>
</evidence>
<comment type="subunit">
    <text evidence="4">Hexamer formed by 3 homodimers.</text>
</comment>
<feature type="domain" description="Quinolinate phosphoribosyl transferase C-terminal" evidence="15">
    <location>
        <begin position="111"/>
        <end position="280"/>
    </location>
</feature>
<dbReference type="Pfam" id="PF02749">
    <property type="entry name" value="QRPTase_N"/>
    <property type="match status" value="1"/>
</dbReference>
<comment type="similarity">
    <text evidence="3 12">Belongs to the NadC/ModD family.</text>
</comment>
<dbReference type="InterPro" id="IPR004393">
    <property type="entry name" value="NadC"/>
</dbReference>
<dbReference type="SUPFAM" id="SSF54675">
    <property type="entry name" value="Nicotinate/Quinolinate PRTase N-terminal domain-like"/>
    <property type="match status" value="1"/>
</dbReference>
<proteinExistence type="inferred from homology"/>
<feature type="binding site" evidence="13">
    <location>
        <begin position="244"/>
        <end position="246"/>
    </location>
    <ligand>
        <name>substrate</name>
    </ligand>
</feature>
<feature type="coiled-coil region" evidence="14">
    <location>
        <begin position="169"/>
        <end position="196"/>
    </location>
</feature>
<dbReference type="InterPro" id="IPR013785">
    <property type="entry name" value="Aldolase_TIM"/>
</dbReference>
<dbReference type="Pfam" id="PF01729">
    <property type="entry name" value="QRPTase_C"/>
    <property type="match status" value="1"/>
</dbReference>
<keyword evidence="14" id="KW-0175">Coiled coil</keyword>
<dbReference type="PANTHER" id="PTHR32179:SF3">
    <property type="entry name" value="NICOTINATE-NUCLEOTIDE PYROPHOSPHORYLASE [CARBOXYLATING]"/>
    <property type="match status" value="1"/>
</dbReference>